<evidence type="ECO:0000313" key="10">
    <source>
        <dbReference type="Proteomes" id="UP000460412"/>
    </source>
</evidence>
<feature type="transmembrane region" description="Helical" evidence="7">
    <location>
        <begin position="826"/>
        <end position="850"/>
    </location>
</feature>
<keyword evidence="3 7" id="KW-0812">Transmembrane</keyword>
<dbReference type="PROSITE" id="PS51257">
    <property type="entry name" value="PROKAR_LIPOPROTEIN"/>
    <property type="match status" value="1"/>
</dbReference>
<feature type="transmembrane region" description="Helical" evidence="7">
    <location>
        <begin position="395"/>
        <end position="419"/>
    </location>
</feature>
<dbReference type="GO" id="GO:0005886">
    <property type="term" value="C:plasma membrane"/>
    <property type="evidence" value="ECO:0007669"/>
    <property type="project" value="UniProtKB-SubCell"/>
</dbReference>
<feature type="domain" description="ABC3 transporter permease C-terminal" evidence="8">
    <location>
        <begin position="785"/>
        <end position="901"/>
    </location>
</feature>
<sequence length="912" mass="101953">MKILREYVWDTLRQNKRSGVIIMIALFLMTSLMSCFCGLVYTMWTDAVVLEKWHNGDWHGELFDDTPGKALEQIENYASVSAVLIKGPWEIAKLPDTTDIQTGNAAPATMKNAKRRFYLISRGANEEYWNSMPEKYSITEGRIPFSEREIVLSKQYFEDHPEAQVGDTLTLPIGRRTYNGQPCMDTDIFHEGESFQETGTKTYTIVGVMDATTSSAVPAYTGMTGLDEASIQADDLITVYLRFKPMRSTYRELPALAKAIGYEPDEYGEYTLRYNTGLLSTYGIFAPTAKGLPIHLSSLTVPLMFLVFTAFLVGVFVLVIHNAFVMSVNEKLIQLGTLAGVGATPKQIKKTVQYEALLLAAIPLPLGILAGWFLNFKLFQLINASNDLGREAPDIVVTFGLPAILPAVLLSLLTAWLSARIPAKKAAKMLPIEILKQEGSLDKRRKKRKKERKLFHFPGITGELAANAVSARSRSYRMATISLCMSFLLLTIFQYIITIQDANDNIFRTDPSETGHIFLSISDGRTPDMEALQQLKTVSGVTKSLINNSLPCAVWIDQTGVAEDINAYLGGMEQIIAKKKYSPIERDGKYRIQSVIFGLEKDSFQDYCEKLGISPQPYFDDPTKALVYNYTKDPENSTRRNVLYRELLDIYEGQKMTFTEKNADEIEGDFEFILTAEKLVDELPMETLGLSNFTLAMVMPMDHVLKLGESCCERRQNSSHVINGIFWTDSSAATPDYQAIQETNRRMDEALSSYYASGDYLLSDLAEKEEITQSAQNVINLVITFLTGFLAVIGLSNVWASISGNLRQRRQEFAMLKSVGLSPRQLWVLLLLEGLTLGLKPLLYSLPVQIAVLTAMLTLSEISLPEYLPFAPYGILIGYTCLILLAIVGAYAVGGRRLIRENIIAMIKDDTL</sequence>
<comment type="caution">
    <text evidence="9">The sequence shown here is derived from an EMBL/GenBank/DDBJ whole genome shotgun (WGS) entry which is preliminary data.</text>
</comment>
<feature type="transmembrane region" description="Helical" evidence="7">
    <location>
        <begin position="478"/>
        <end position="497"/>
    </location>
</feature>
<comment type="subcellular location">
    <subcellularLocation>
        <location evidence="1">Cell membrane</location>
        <topology evidence="1">Multi-pass membrane protein</topology>
    </subcellularLocation>
</comment>
<evidence type="ECO:0000256" key="7">
    <source>
        <dbReference type="SAM" id="Phobius"/>
    </source>
</evidence>
<evidence type="ECO:0000256" key="4">
    <source>
        <dbReference type="ARBA" id="ARBA00022989"/>
    </source>
</evidence>
<dbReference type="InterPro" id="IPR050250">
    <property type="entry name" value="Macrolide_Exporter_MacB"/>
</dbReference>
<proteinExistence type="inferred from homology"/>
<dbReference type="InterPro" id="IPR003838">
    <property type="entry name" value="ABC3_permease_C"/>
</dbReference>
<evidence type="ECO:0000256" key="5">
    <source>
        <dbReference type="ARBA" id="ARBA00023136"/>
    </source>
</evidence>
<dbReference type="AlphaFoldDB" id="A0A7X3SLC6"/>
<dbReference type="GO" id="GO:0022857">
    <property type="term" value="F:transmembrane transporter activity"/>
    <property type="evidence" value="ECO:0007669"/>
    <property type="project" value="TreeGrafter"/>
</dbReference>
<dbReference type="RefSeq" id="WP_159755172.1">
    <property type="nucleotide sequence ID" value="NZ_CASZNZ010000018.1"/>
</dbReference>
<evidence type="ECO:0000256" key="3">
    <source>
        <dbReference type="ARBA" id="ARBA00022692"/>
    </source>
</evidence>
<dbReference type="Proteomes" id="UP000460412">
    <property type="component" value="Unassembled WGS sequence"/>
</dbReference>
<feature type="transmembrane region" description="Helical" evidence="7">
    <location>
        <begin position="870"/>
        <end position="893"/>
    </location>
</feature>
<protein>
    <submittedName>
        <fullName evidence="9">FtsX-like permease family protein</fullName>
    </submittedName>
</protein>
<keyword evidence="4 7" id="KW-1133">Transmembrane helix</keyword>
<feature type="transmembrane region" description="Helical" evidence="7">
    <location>
        <begin position="781"/>
        <end position="806"/>
    </location>
</feature>
<dbReference type="PANTHER" id="PTHR30572:SF4">
    <property type="entry name" value="ABC TRANSPORTER PERMEASE YTRF"/>
    <property type="match status" value="1"/>
</dbReference>
<feature type="transmembrane region" description="Helical" evidence="7">
    <location>
        <begin position="20"/>
        <end position="44"/>
    </location>
</feature>
<keyword evidence="10" id="KW-1185">Reference proteome</keyword>
<feature type="transmembrane region" description="Helical" evidence="7">
    <location>
        <begin position="303"/>
        <end position="325"/>
    </location>
</feature>
<comment type="similarity">
    <text evidence="6">Belongs to the ABC-4 integral membrane protein family.</text>
</comment>
<evidence type="ECO:0000256" key="6">
    <source>
        <dbReference type="ARBA" id="ARBA00038076"/>
    </source>
</evidence>
<evidence type="ECO:0000256" key="1">
    <source>
        <dbReference type="ARBA" id="ARBA00004651"/>
    </source>
</evidence>
<evidence type="ECO:0000259" key="8">
    <source>
        <dbReference type="Pfam" id="PF02687"/>
    </source>
</evidence>
<accession>A0A7X3SLC6</accession>
<evidence type="ECO:0000313" key="9">
    <source>
        <dbReference type="EMBL" id="MXP78493.1"/>
    </source>
</evidence>
<keyword evidence="2" id="KW-1003">Cell membrane</keyword>
<keyword evidence="5 7" id="KW-0472">Membrane</keyword>
<dbReference type="Pfam" id="PF02687">
    <property type="entry name" value="FtsX"/>
    <property type="match status" value="2"/>
</dbReference>
<gene>
    <name evidence="9" type="ORF">GN277_25085</name>
</gene>
<name>A0A7X3SLC6_9FIRM</name>
<dbReference type="EMBL" id="WUQX01000001">
    <property type="protein sequence ID" value="MXP78493.1"/>
    <property type="molecule type" value="Genomic_DNA"/>
</dbReference>
<organism evidence="9 10">
    <name type="scientific">Sporofaciens musculi</name>
    <dbReference type="NCBI Taxonomy" id="2681861"/>
    <lineage>
        <taxon>Bacteria</taxon>
        <taxon>Bacillati</taxon>
        <taxon>Bacillota</taxon>
        <taxon>Clostridia</taxon>
        <taxon>Lachnospirales</taxon>
        <taxon>Lachnospiraceae</taxon>
        <taxon>Sporofaciens</taxon>
    </lineage>
</organism>
<feature type="transmembrane region" description="Helical" evidence="7">
    <location>
        <begin position="356"/>
        <end position="375"/>
    </location>
</feature>
<reference evidence="9 10" key="1">
    <citation type="submission" date="2019-12" db="EMBL/GenBank/DDBJ databases">
        <title>Sporaefaciens musculi gen. nov., sp. nov., a novel bacterium isolated from the caecum of an obese mouse.</title>
        <authorList>
            <person name="Rasmussen T.S."/>
            <person name="Streidl T."/>
            <person name="Hitch T.C.A."/>
            <person name="Wortmann E."/>
            <person name="Deptula P."/>
            <person name="Hansen M."/>
            <person name="Nielsen D.S."/>
            <person name="Clavel T."/>
            <person name="Vogensen F.K."/>
        </authorList>
    </citation>
    <scope>NUCLEOTIDE SEQUENCE [LARGE SCALE GENOMIC DNA]</scope>
    <source>
        <strain evidence="9 10">WCA-9-b2</strain>
    </source>
</reference>
<feature type="domain" description="ABC3 transporter permease C-terminal" evidence="8">
    <location>
        <begin position="307"/>
        <end position="429"/>
    </location>
</feature>
<evidence type="ECO:0000256" key="2">
    <source>
        <dbReference type="ARBA" id="ARBA00022475"/>
    </source>
</evidence>
<dbReference type="PANTHER" id="PTHR30572">
    <property type="entry name" value="MEMBRANE COMPONENT OF TRANSPORTER-RELATED"/>
    <property type="match status" value="1"/>
</dbReference>